<name>A0A212JNE2_9BACT</name>
<protein>
    <submittedName>
        <fullName evidence="2">Putative Hep_Hag family protein</fullName>
    </submittedName>
</protein>
<feature type="signal peptide" evidence="1">
    <location>
        <begin position="1"/>
        <end position="24"/>
    </location>
</feature>
<proteinExistence type="predicted"/>
<dbReference type="AlphaFoldDB" id="A0A212JNE2"/>
<dbReference type="EMBL" id="FLUL01000001">
    <property type="protein sequence ID" value="SBW00947.1"/>
    <property type="molecule type" value="Genomic_DNA"/>
</dbReference>
<feature type="chain" id="PRO_5012736062" evidence="1">
    <location>
        <begin position="25"/>
        <end position="248"/>
    </location>
</feature>
<accession>A0A212JNE2</accession>
<gene>
    <name evidence="2" type="ORF">KL86DYS2_11941</name>
</gene>
<evidence type="ECO:0000256" key="1">
    <source>
        <dbReference type="SAM" id="SignalP"/>
    </source>
</evidence>
<sequence>MKIINLKKTILLVLLIIVTTVANAQVTIGSNAEPSSAAILEIKTMHNASPIISITDDSNITSDKGGLGLPRVKLVNRKTLEPFIQGSIDDQTKMKHVGLTVYNIKQQITNSIDESFEPGTYVWDGKQWNMSGGRGSEGARWFYLPPFHLSITLGSANSGEIKLHDIYKNQFTQTGNGAFISSDTSINTIPSPLNGKLYENSELYYVVTYYDTSIMSIAKIDPDGTMHYTTNGTAPTTKSYINVIAIVK</sequence>
<organism evidence="2">
    <name type="scientific">uncultured Dysgonomonas sp</name>
    <dbReference type="NCBI Taxonomy" id="206096"/>
    <lineage>
        <taxon>Bacteria</taxon>
        <taxon>Pseudomonadati</taxon>
        <taxon>Bacteroidota</taxon>
        <taxon>Bacteroidia</taxon>
        <taxon>Bacteroidales</taxon>
        <taxon>Dysgonomonadaceae</taxon>
        <taxon>Dysgonomonas</taxon>
        <taxon>environmental samples</taxon>
    </lineage>
</organism>
<evidence type="ECO:0000313" key="2">
    <source>
        <dbReference type="EMBL" id="SBW00947.1"/>
    </source>
</evidence>
<reference evidence="2" key="1">
    <citation type="submission" date="2016-04" db="EMBL/GenBank/DDBJ databases">
        <authorList>
            <person name="Evans L.H."/>
            <person name="Alamgir A."/>
            <person name="Owens N."/>
            <person name="Weber N.D."/>
            <person name="Virtaneva K."/>
            <person name="Barbian K."/>
            <person name="Babar A."/>
            <person name="Rosenke K."/>
        </authorList>
    </citation>
    <scope>NUCLEOTIDE SEQUENCE</scope>
    <source>
        <strain evidence="2">86-2</strain>
    </source>
</reference>
<keyword evidence="1" id="KW-0732">Signal</keyword>
<dbReference type="RefSeq" id="WP_296949467.1">
    <property type="nucleotide sequence ID" value="NZ_LT599021.1"/>
</dbReference>